<dbReference type="RefSeq" id="WP_078188575.1">
    <property type="nucleotide sequence ID" value="NZ_JAMCOZ010000012.1"/>
</dbReference>
<accession>A0A1T1H5T7</accession>
<name>A0A1T1H5T7_9GAMM</name>
<protein>
    <submittedName>
        <fullName evidence="1">Flavoprotein</fullName>
    </submittedName>
</protein>
<gene>
    <name evidence="1" type="ORF">B1202_00495</name>
</gene>
<evidence type="ECO:0000313" key="2">
    <source>
        <dbReference type="Proteomes" id="UP000191160"/>
    </source>
</evidence>
<reference evidence="1 2" key="1">
    <citation type="submission" date="2017-02" db="EMBL/GenBank/DDBJ databases">
        <title>Acinetobacter sp. ANC 4945, whole genome shotgun sequencing project.</title>
        <authorList>
            <person name="Radolfova-Krizova L."/>
            <person name="Al Atrouni A."/>
            <person name="Nemec A."/>
        </authorList>
    </citation>
    <scope>NUCLEOTIDE SEQUENCE [LARGE SCALE GENOMIC DNA]</scope>
    <source>
        <strain evidence="1 2">ANC 4945</strain>
    </source>
</reference>
<comment type="caution">
    <text evidence="1">The sequence shown here is derived from an EMBL/GenBank/DDBJ whole genome shotgun (WGS) entry which is preliminary data.</text>
</comment>
<dbReference type="EMBL" id="MVKX01000001">
    <property type="protein sequence ID" value="OOV85165.1"/>
    <property type="molecule type" value="Genomic_DNA"/>
</dbReference>
<dbReference type="AlphaFoldDB" id="A0A1T1H5T7"/>
<evidence type="ECO:0000313" key="1">
    <source>
        <dbReference type="EMBL" id="OOV85165.1"/>
    </source>
</evidence>
<sequence>MANKQDATHHIFNNHADDFEHFRGKIIGSEQIKDYDFKNKKIAIIGIDQHVVSELHHLCQVADNIMVYQIKPQFVLPRTERLLNKLIQHPLIAKNRRLFSNRIKSILAIRFLEDQVPNHWLRHLLSPNTAIQNKTFLKSDHYYAALQQPNCILNTWPIAKIQSNSITALDEHTFECDVIVRSETNQPKEK</sequence>
<proteinExistence type="predicted"/>
<keyword evidence="2" id="KW-1185">Reference proteome</keyword>
<dbReference type="Proteomes" id="UP000191160">
    <property type="component" value="Unassembled WGS sequence"/>
</dbReference>
<dbReference type="SUPFAM" id="SSF51905">
    <property type="entry name" value="FAD/NAD(P)-binding domain"/>
    <property type="match status" value="1"/>
</dbReference>
<organism evidence="1 2">
    <name type="scientific">Acinetobacter amyesii</name>
    <dbReference type="NCBI Taxonomy" id="2942470"/>
    <lineage>
        <taxon>Bacteria</taxon>
        <taxon>Pseudomonadati</taxon>
        <taxon>Pseudomonadota</taxon>
        <taxon>Gammaproteobacteria</taxon>
        <taxon>Moraxellales</taxon>
        <taxon>Moraxellaceae</taxon>
        <taxon>Acinetobacter</taxon>
    </lineage>
</organism>
<dbReference type="InterPro" id="IPR036188">
    <property type="entry name" value="FAD/NAD-bd_sf"/>
</dbReference>